<dbReference type="EMBL" id="MWDQ01000150">
    <property type="protein sequence ID" value="OQB71741.1"/>
    <property type="molecule type" value="Genomic_DNA"/>
</dbReference>
<feature type="domain" description="Glycosyltransferase 2-like" evidence="1">
    <location>
        <begin position="8"/>
        <end position="167"/>
    </location>
</feature>
<name>A0A1V6C4H1_UNCT6</name>
<dbReference type="PANTHER" id="PTHR48090:SF7">
    <property type="entry name" value="RFBJ PROTEIN"/>
    <property type="match status" value="1"/>
</dbReference>
<protein>
    <submittedName>
        <fullName evidence="2">Undecaprenyl-phosphate 4-deoxy-4-formamido-L-arabinose transferase</fullName>
        <ecNumber evidence="2">2.4.2.53</ecNumber>
    </submittedName>
</protein>
<dbReference type="Gene3D" id="3.90.550.10">
    <property type="entry name" value="Spore Coat Polysaccharide Biosynthesis Protein SpsA, Chain A"/>
    <property type="match status" value="1"/>
</dbReference>
<dbReference type="CDD" id="cd04179">
    <property type="entry name" value="DPM_DPG-synthase_like"/>
    <property type="match status" value="1"/>
</dbReference>
<gene>
    <name evidence="2" type="primary">arnC_2</name>
    <name evidence="2" type="ORF">BWX89_01662</name>
</gene>
<dbReference type="InterPro" id="IPR050256">
    <property type="entry name" value="Glycosyltransferase_2"/>
</dbReference>
<dbReference type="Pfam" id="PF00535">
    <property type="entry name" value="Glycos_transf_2"/>
    <property type="match status" value="1"/>
</dbReference>
<sequence>MWKNKKVSVIFPTYNEKDSIRDAIEDFFASGFVDEIIVVNNNAAKGTDEEVKKTNAKLVYEKKQGYGYAIWKGLEEAKGELFIISEPDGTFSGRDVIKLLAYSDDFDYVIGTRTTRELIWKDANMGAFLKWGNWAVAKLLEFLYNTTTLTDVGCTMRLIKRPLYEKLKPHFSVGTQHFGPELTLLVAKANVRFIEIPVNYKPRVGKSSVTGSFRKSLVLGMKMIFLIIQYRFKRINFKNDSCIS</sequence>
<keyword evidence="2" id="KW-0328">Glycosyltransferase</keyword>
<dbReference type="SUPFAM" id="SSF53448">
    <property type="entry name" value="Nucleotide-diphospho-sugar transferases"/>
    <property type="match status" value="1"/>
</dbReference>
<dbReference type="AlphaFoldDB" id="A0A1V6C4H1"/>
<proteinExistence type="predicted"/>
<dbReference type="PANTHER" id="PTHR48090">
    <property type="entry name" value="UNDECAPRENYL-PHOSPHATE 4-DEOXY-4-FORMAMIDO-L-ARABINOSE TRANSFERASE-RELATED"/>
    <property type="match status" value="1"/>
</dbReference>
<comment type="caution">
    <text evidence="2">The sequence shown here is derived from an EMBL/GenBank/DDBJ whole genome shotgun (WGS) entry which is preliminary data.</text>
</comment>
<dbReference type="GO" id="GO:0099621">
    <property type="term" value="F:undecaprenyl-phosphate 4-deoxy-4-formamido-L-arabinose transferase activity"/>
    <property type="evidence" value="ECO:0007669"/>
    <property type="project" value="UniProtKB-EC"/>
</dbReference>
<keyword evidence="2" id="KW-0808">Transferase</keyword>
<reference evidence="2" key="1">
    <citation type="submission" date="2017-02" db="EMBL/GenBank/DDBJ databases">
        <title>Delving into the versatile metabolic prowess of the omnipresent phylum Bacteroidetes.</title>
        <authorList>
            <person name="Nobu M.K."/>
            <person name="Mei R."/>
            <person name="Narihiro T."/>
            <person name="Kuroda K."/>
            <person name="Liu W.-T."/>
        </authorList>
    </citation>
    <scope>NUCLEOTIDE SEQUENCE</scope>
    <source>
        <strain evidence="2">ADurb.Bin131</strain>
    </source>
</reference>
<dbReference type="InterPro" id="IPR029044">
    <property type="entry name" value="Nucleotide-diphossugar_trans"/>
</dbReference>
<dbReference type="InterPro" id="IPR001173">
    <property type="entry name" value="Glyco_trans_2-like"/>
</dbReference>
<evidence type="ECO:0000259" key="1">
    <source>
        <dbReference type="Pfam" id="PF00535"/>
    </source>
</evidence>
<dbReference type="EC" id="2.4.2.53" evidence="2"/>
<organism evidence="2">
    <name type="scientific">candidate division TA06 bacterium ADurb.Bin131</name>
    <dbReference type="NCBI Taxonomy" id="1852827"/>
    <lineage>
        <taxon>Bacteria</taxon>
        <taxon>Bacteria division TA06</taxon>
    </lineage>
</organism>
<dbReference type="Proteomes" id="UP000485562">
    <property type="component" value="Unassembled WGS sequence"/>
</dbReference>
<evidence type="ECO:0000313" key="2">
    <source>
        <dbReference type="EMBL" id="OQB71741.1"/>
    </source>
</evidence>
<accession>A0A1V6C4H1</accession>